<evidence type="ECO:0000313" key="2">
    <source>
        <dbReference type="Proteomes" id="UP000777438"/>
    </source>
</evidence>
<name>A0A9P9AKN9_9HYPO</name>
<dbReference type="PANTHER" id="PTHR41677">
    <property type="entry name" value="YALI0B19030P"/>
    <property type="match status" value="1"/>
</dbReference>
<comment type="caution">
    <text evidence="1">The sequence shown here is derived from an EMBL/GenBank/DDBJ whole genome shotgun (WGS) entry which is preliminary data.</text>
</comment>
<dbReference type="EMBL" id="JAGPYM010000029">
    <property type="protein sequence ID" value="KAH6879429.1"/>
    <property type="molecule type" value="Genomic_DNA"/>
</dbReference>
<dbReference type="OrthoDB" id="10256055at2759"/>
<evidence type="ECO:0008006" key="3">
    <source>
        <dbReference type="Google" id="ProtNLM"/>
    </source>
</evidence>
<evidence type="ECO:0000313" key="1">
    <source>
        <dbReference type="EMBL" id="KAH6879429.1"/>
    </source>
</evidence>
<gene>
    <name evidence="1" type="ORF">B0T10DRAFT_566116</name>
</gene>
<reference evidence="1 2" key="1">
    <citation type="journal article" date="2021" name="Nat. Commun.">
        <title>Genetic determinants of endophytism in the Arabidopsis root mycobiome.</title>
        <authorList>
            <person name="Mesny F."/>
            <person name="Miyauchi S."/>
            <person name="Thiergart T."/>
            <person name="Pickel B."/>
            <person name="Atanasova L."/>
            <person name="Karlsson M."/>
            <person name="Huettel B."/>
            <person name="Barry K.W."/>
            <person name="Haridas S."/>
            <person name="Chen C."/>
            <person name="Bauer D."/>
            <person name="Andreopoulos W."/>
            <person name="Pangilinan J."/>
            <person name="LaButti K."/>
            <person name="Riley R."/>
            <person name="Lipzen A."/>
            <person name="Clum A."/>
            <person name="Drula E."/>
            <person name="Henrissat B."/>
            <person name="Kohler A."/>
            <person name="Grigoriev I.V."/>
            <person name="Martin F.M."/>
            <person name="Hacquard S."/>
        </authorList>
    </citation>
    <scope>NUCLEOTIDE SEQUENCE [LARGE SCALE GENOMIC DNA]</scope>
    <source>
        <strain evidence="1 2">MPI-CAGE-CH-0241</strain>
    </source>
</reference>
<accession>A0A9P9AKN9</accession>
<keyword evidence="2" id="KW-1185">Reference proteome</keyword>
<organism evidence="1 2">
    <name type="scientific">Thelonectria olida</name>
    <dbReference type="NCBI Taxonomy" id="1576542"/>
    <lineage>
        <taxon>Eukaryota</taxon>
        <taxon>Fungi</taxon>
        <taxon>Dikarya</taxon>
        <taxon>Ascomycota</taxon>
        <taxon>Pezizomycotina</taxon>
        <taxon>Sordariomycetes</taxon>
        <taxon>Hypocreomycetidae</taxon>
        <taxon>Hypocreales</taxon>
        <taxon>Nectriaceae</taxon>
        <taxon>Thelonectria</taxon>
    </lineage>
</organism>
<dbReference type="AlphaFoldDB" id="A0A9P9AKN9"/>
<proteinExistence type="predicted"/>
<dbReference type="PANTHER" id="PTHR41677:SF1">
    <property type="entry name" value="FE2OG DIOXYGENASE DOMAIN-CONTAINING PROTEIN"/>
    <property type="match status" value="1"/>
</dbReference>
<dbReference type="Proteomes" id="UP000777438">
    <property type="component" value="Unassembled WGS sequence"/>
</dbReference>
<protein>
    <recommendedName>
        <fullName evidence="3">Fe2OG dioxygenase domain-containing protein</fullName>
    </recommendedName>
</protein>
<sequence>MAAAVSRPIVPRKRGPPIVVGPTNKTAQRPTKLLPKDLIETARAINKVDFDPKKHLNFFPPKRIFTMTEIGLEGEGISDVASSEPFTLYTREAAQQIRREIFSEPVLEKCQYASSFCKNMIRGYTQEDAPFTHALWKSPELIDAVSQVAGIQLVPAFEVEIGHINITINEDSGETQDASVGFSWHYDSFPFVCVTMLSDCTGMTGGETAIKTGTGEVMKLRGPDMGTAVILQGRYIEHAALKALGGRERISMITAFRPKSPFVRDELVLTGSRSISVLSDLYLDYADYRATILEERFRDQAKKFREARRLGQSFDIEATREFITTQKEFLEAMLVELV</sequence>